<evidence type="ECO:0008006" key="6">
    <source>
        <dbReference type="Google" id="ProtNLM"/>
    </source>
</evidence>
<feature type="compositionally biased region" description="Basic and acidic residues" evidence="1">
    <location>
        <begin position="581"/>
        <end position="596"/>
    </location>
</feature>
<gene>
    <name evidence="4" type="ORF">M9Y10_042979</name>
</gene>
<keyword evidence="2" id="KW-0472">Membrane</keyword>
<evidence type="ECO:0000256" key="1">
    <source>
        <dbReference type="SAM" id="MobiDB-lite"/>
    </source>
</evidence>
<keyword evidence="2" id="KW-0812">Transmembrane</keyword>
<keyword evidence="5" id="KW-1185">Reference proteome</keyword>
<dbReference type="InterPro" id="IPR032675">
    <property type="entry name" value="LRR_dom_sf"/>
</dbReference>
<comment type="caution">
    <text evidence="4">The sequence shown here is derived from an EMBL/GenBank/DDBJ whole genome shotgun (WGS) entry which is preliminary data.</text>
</comment>
<dbReference type="EMBL" id="JAPFFF010000008">
    <property type="protein sequence ID" value="KAK8883879.1"/>
    <property type="molecule type" value="Genomic_DNA"/>
</dbReference>
<proteinExistence type="predicted"/>
<dbReference type="InterPro" id="IPR053139">
    <property type="entry name" value="Surface_bspA-like"/>
</dbReference>
<dbReference type="InterPro" id="IPR026906">
    <property type="entry name" value="LRR_5"/>
</dbReference>
<feature type="region of interest" description="Disordered" evidence="1">
    <location>
        <begin position="546"/>
        <end position="618"/>
    </location>
</feature>
<evidence type="ECO:0000313" key="4">
    <source>
        <dbReference type="EMBL" id="KAK8883879.1"/>
    </source>
</evidence>
<evidence type="ECO:0000256" key="2">
    <source>
        <dbReference type="SAM" id="Phobius"/>
    </source>
</evidence>
<dbReference type="PANTHER" id="PTHR45661:SF3">
    <property type="entry name" value="IG-LIKE DOMAIN-CONTAINING PROTEIN"/>
    <property type="match status" value="1"/>
</dbReference>
<accession>A0ABR2JYG2</accession>
<feature type="compositionally biased region" description="Polar residues" evidence="1">
    <location>
        <begin position="599"/>
        <end position="618"/>
    </location>
</feature>
<feature type="compositionally biased region" description="Basic and acidic residues" evidence="1">
    <location>
        <begin position="492"/>
        <end position="502"/>
    </location>
</feature>
<name>A0ABR2JYG2_9EUKA</name>
<feature type="transmembrane region" description="Helical" evidence="2">
    <location>
        <begin position="512"/>
        <end position="538"/>
    </location>
</feature>
<organism evidence="4 5">
    <name type="scientific">Tritrichomonas musculus</name>
    <dbReference type="NCBI Taxonomy" id="1915356"/>
    <lineage>
        <taxon>Eukaryota</taxon>
        <taxon>Metamonada</taxon>
        <taxon>Parabasalia</taxon>
        <taxon>Tritrichomonadida</taxon>
        <taxon>Tritrichomonadidae</taxon>
        <taxon>Tritrichomonas</taxon>
    </lineage>
</organism>
<dbReference type="PANTHER" id="PTHR45661">
    <property type="entry name" value="SURFACE ANTIGEN"/>
    <property type="match status" value="1"/>
</dbReference>
<dbReference type="SUPFAM" id="SSF52058">
    <property type="entry name" value="L domain-like"/>
    <property type="match status" value="1"/>
</dbReference>
<dbReference type="Gene3D" id="3.80.10.10">
    <property type="entry name" value="Ribonuclease Inhibitor"/>
    <property type="match status" value="2"/>
</dbReference>
<feature type="compositionally biased region" description="Low complexity" evidence="1">
    <location>
        <begin position="465"/>
        <end position="485"/>
    </location>
</feature>
<feature type="signal peptide" evidence="3">
    <location>
        <begin position="1"/>
        <end position="20"/>
    </location>
</feature>
<keyword evidence="2" id="KW-1133">Transmembrane helix</keyword>
<dbReference type="Proteomes" id="UP001470230">
    <property type="component" value="Unassembled WGS sequence"/>
</dbReference>
<reference evidence="4 5" key="1">
    <citation type="submission" date="2024-04" db="EMBL/GenBank/DDBJ databases">
        <title>Tritrichomonas musculus Genome.</title>
        <authorList>
            <person name="Alves-Ferreira E."/>
            <person name="Grigg M."/>
            <person name="Lorenzi H."/>
            <person name="Galac M."/>
        </authorList>
    </citation>
    <scope>NUCLEOTIDE SEQUENCE [LARGE SCALE GENOMIC DNA]</scope>
    <source>
        <strain evidence="4 5">EAF2021</strain>
    </source>
</reference>
<evidence type="ECO:0000256" key="3">
    <source>
        <dbReference type="SAM" id="SignalP"/>
    </source>
</evidence>
<protein>
    <recommendedName>
        <fullName evidence="6">Surface antigen BspA-like</fullName>
    </recommendedName>
</protein>
<keyword evidence="3" id="KW-0732">Signal</keyword>
<feature type="region of interest" description="Disordered" evidence="1">
    <location>
        <begin position="465"/>
        <end position="506"/>
    </location>
</feature>
<feature type="compositionally biased region" description="Polar residues" evidence="1">
    <location>
        <begin position="565"/>
        <end position="580"/>
    </location>
</feature>
<evidence type="ECO:0000313" key="5">
    <source>
        <dbReference type="Proteomes" id="UP001470230"/>
    </source>
</evidence>
<dbReference type="Pfam" id="PF13306">
    <property type="entry name" value="LRR_5"/>
    <property type="match status" value="2"/>
</dbReference>
<feature type="chain" id="PRO_5047053802" description="Surface antigen BspA-like" evidence="3">
    <location>
        <begin position="21"/>
        <end position="618"/>
    </location>
</feature>
<sequence length="618" mass="69860">MILFLVELAFSLINYELTDCQTTITYKGSGTLTNSDAENAFGKKKIILCEGITEISSYAFSQTSFASSALQSFIYEEIELPCSLETIGDYAFQNYYSELRKIHFPDYPYSSYTESSLENYYALRSIGCNAFNKDYKIICHNIPPTFKTMYPYTFSSCSIKHIGINSDITAIPAYAFQNCGLRSIKLHCLVNQIVTGAFYNCSQLTSIVFEDIIEITIFSSVFYNCTSLQQVNFPTNVHFYKSDYLFYNCISLRSVTMPKYLRNNFDLPEGMFRNCISLKYCSLPENIQCIERYMFQNTSLESIYIPESVSYIYEYSFADCLNLKYVEVNTSKRYSYVNFYNNAFDNTPNVKIMVVRGQGSHYFQYHALTGSTFCLLDPAMKYYSSRSAFENPTVVYSTQEYKNSYSTFNGYNVNVVYNGVCDIPRQTPYPTSYDYYDNFPWSNDCYGYNGAPGCGGGGNNNYPTQDNYYPSSSSYSSNSRSYGYSTPTRNPIYEDKDQSSDGKKKKGLSGGAIAGIVIACIVVVVVVVSLCFCGCFVTSYKKQVYNSKGSDSGEIDSTETDPEKPNSNQSDPEKPNSNQSDPEKPKSNQSDPEKPNIEGINQENEPIQSNESVLDNSP</sequence>